<keyword evidence="2" id="KW-0479">Metal-binding</keyword>
<comment type="subcellular location">
    <subcellularLocation>
        <location evidence="1">Nucleus</location>
    </subcellularLocation>
</comment>
<dbReference type="InterPro" id="IPR052035">
    <property type="entry name" value="ZnF_BED_domain_contain"/>
</dbReference>
<feature type="domain" description="HAT C-terminal dimerisation" evidence="6">
    <location>
        <begin position="163"/>
        <end position="228"/>
    </location>
</feature>
<dbReference type="SUPFAM" id="SSF53098">
    <property type="entry name" value="Ribonuclease H-like"/>
    <property type="match status" value="1"/>
</dbReference>
<organism evidence="7 8">
    <name type="scientific">Eumeta variegata</name>
    <name type="common">Bagworm moth</name>
    <name type="synonym">Eumeta japonica</name>
    <dbReference type="NCBI Taxonomy" id="151549"/>
    <lineage>
        <taxon>Eukaryota</taxon>
        <taxon>Metazoa</taxon>
        <taxon>Ecdysozoa</taxon>
        <taxon>Arthropoda</taxon>
        <taxon>Hexapoda</taxon>
        <taxon>Insecta</taxon>
        <taxon>Pterygota</taxon>
        <taxon>Neoptera</taxon>
        <taxon>Endopterygota</taxon>
        <taxon>Lepidoptera</taxon>
        <taxon>Glossata</taxon>
        <taxon>Ditrysia</taxon>
        <taxon>Tineoidea</taxon>
        <taxon>Psychidae</taxon>
        <taxon>Oiketicinae</taxon>
        <taxon>Eumeta</taxon>
    </lineage>
</organism>
<dbReference type="PANTHER" id="PTHR46481">
    <property type="entry name" value="ZINC FINGER BED DOMAIN-CONTAINING PROTEIN 4"/>
    <property type="match status" value="1"/>
</dbReference>
<dbReference type="GO" id="GO:0046983">
    <property type="term" value="F:protein dimerization activity"/>
    <property type="evidence" value="ECO:0007669"/>
    <property type="project" value="InterPro"/>
</dbReference>
<evidence type="ECO:0000256" key="3">
    <source>
        <dbReference type="ARBA" id="ARBA00022771"/>
    </source>
</evidence>
<keyword evidence="5" id="KW-0539">Nucleus</keyword>
<keyword evidence="3" id="KW-0863">Zinc-finger</keyword>
<comment type="caution">
    <text evidence="7">The sequence shown here is derived from an EMBL/GenBank/DDBJ whole genome shotgun (WGS) entry which is preliminary data.</text>
</comment>
<dbReference type="PANTHER" id="PTHR46481:SF10">
    <property type="entry name" value="ZINC FINGER BED DOMAIN-CONTAINING PROTEIN 39"/>
    <property type="match status" value="1"/>
</dbReference>
<evidence type="ECO:0000256" key="1">
    <source>
        <dbReference type="ARBA" id="ARBA00004123"/>
    </source>
</evidence>
<evidence type="ECO:0000256" key="4">
    <source>
        <dbReference type="ARBA" id="ARBA00022833"/>
    </source>
</evidence>
<dbReference type="Proteomes" id="UP000299102">
    <property type="component" value="Unassembled WGS sequence"/>
</dbReference>
<reference evidence="7 8" key="1">
    <citation type="journal article" date="2019" name="Commun. Biol.">
        <title>The bagworm genome reveals a unique fibroin gene that provides high tensile strength.</title>
        <authorList>
            <person name="Kono N."/>
            <person name="Nakamura H."/>
            <person name="Ohtoshi R."/>
            <person name="Tomita M."/>
            <person name="Numata K."/>
            <person name="Arakawa K."/>
        </authorList>
    </citation>
    <scope>NUCLEOTIDE SEQUENCE [LARGE SCALE GENOMIC DNA]</scope>
</reference>
<evidence type="ECO:0000313" key="8">
    <source>
        <dbReference type="Proteomes" id="UP000299102"/>
    </source>
</evidence>
<evidence type="ECO:0000256" key="2">
    <source>
        <dbReference type="ARBA" id="ARBA00022723"/>
    </source>
</evidence>
<dbReference type="AlphaFoldDB" id="A0A4C1SSH7"/>
<sequence length="229" mass="26298">MSSQMEQHLQHAGKVVRTKTAVNLYSVEHDRIDTLSSSDWELMKNLTQVLKFFYEATLDLSFDNACISIVIPLIALLNRKLQFRDENESEVMRSMKTKLHESMNRRFAYVQPHGQEPSSSYRLSPYEKDGGLWDVHDKSTSQAIQSSDASDKDDLSTQVKKNIEIYLAEPRLQRNADIYSYWDCSPFVSLRKVALKYLSAPPTTVSSEQLFSAAGQIYSDRRSNLLEKM</sequence>
<dbReference type="STRING" id="151549.A0A4C1SSH7"/>
<dbReference type="Pfam" id="PF05699">
    <property type="entry name" value="Dimer_Tnp_hAT"/>
    <property type="match status" value="1"/>
</dbReference>
<dbReference type="InterPro" id="IPR012337">
    <property type="entry name" value="RNaseH-like_sf"/>
</dbReference>
<gene>
    <name evidence="7" type="primary">ZBED4</name>
    <name evidence="7" type="ORF">EVAR_71507_1</name>
</gene>
<keyword evidence="4" id="KW-0862">Zinc</keyword>
<dbReference type="EMBL" id="BGZK01003723">
    <property type="protein sequence ID" value="GBP04011.1"/>
    <property type="molecule type" value="Genomic_DNA"/>
</dbReference>
<evidence type="ECO:0000313" key="7">
    <source>
        <dbReference type="EMBL" id="GBP04011.1"/>
    </source>
</evidence>
<name>A0A4C1SSH7_EUMVA</name>
<proteinExistence type="predicted"/>
<evidence type="ECO:0000259" key="6">
    <source>
        <dbReference type="Pfam" id="PF05699"/>
    </source>
</evidence>
<evidence type="ECO:0000256" key="5">
    <source>
        <dbReference type="ARBA" id="ARBA00023242"/>
    </source>
</evidence>
<dbReference type="OrthoDB" id="7699631at2759"/>
<dbReference type="GO" id="GO:0005634">
    <property type="term" value="C:nucleus"/>
    <property type="evidence" value="ECO:0007669"/>
    <property type="project" value="UniProtKB-SubCell"/>
</dbReference>
<dbReference type="GO" id="GO:0008270">
    <property type="term" value="F:zinc ion binding"/>
    <property type="evidence" value="ECO:0007669"/>
    <property type="project" value="UniProtKB-KW"/>
</dbReference>
<protein>
    <submittedName>
        <fullName evidence="7">Zinc finger BED domain-containing protein 4</fullName>
    </submittedName>
</protein>
<keyword evidence="8" id="KW-1185">Reference proteome</keyword>
<accession>A0A4C1SSH7</accession>
<dbReference type="InterPro" id="IPR008906">
    <property type="entry name" value="HATC_C_dom"/>
</dbReference>